<dbReference type="RefSeq" id="WP_124327142.1">
    <property type="nucleotide sequence ID" value="NZ_BEXT01000001.1"/>
</dbReference>
<evidence type="ECO:0000313" key="2">
    <source>
        <dbReference type="EMBL" id="GBC59645.1"/>
    </source>
</evidence>
<evidence type="ECO:0000313" key="3">
    <source>
        <dbReference type="Proteomes" id="UP000288096"/>
    </source>
</evidence>
<gene>
    <name evidence="2" type="ORF">DENIS_0584</name>
</gene>
<sequence>MSDCIKLKTLARYIGNTLPGSDRDRVEEHLSLCRNCRKLFALASMAMQRSSAPEPPGEPVSEERIASILQRGFASDERPGLGKKAASVGRAVTRELRQICRWITMSPAEALRLHPGFAGVRSGDSPSVTCVRLSKNLGDIGIELVAEKTAEDRICFEIKVLKEGEHLKNIRLTLIREGGKIISRLLRGGSEFIENQPFGKYHLNLMQNSREKGNLFFEINETGLSER</sequence>
<accession>A0A401FRQ8</accession>
<reference evidence="3" key="1">
    <citation type="submission" date="2017-11" db="EMBL/GenBank/DDBJ databases">
        <authorList>
            <person name="Watanabe M."/>
            <person name="Kojima H."/>
        </authorList>
    </citation>
    <scope>NUCLEOTIDE SEQUENCE [LARGE SCALE GENOMIC DNA]</scope>
    <source>
        <strain evidence="3">Tokyo 01</strain>
    </source>
</reference>
<dbReference type="InterPro" id="IPR027383">
    <property type="entry name" value="Znf_put"/>
</dbReference>
<name>A0A401FRQ8_9BACT</name>
<feature type="domain" description="Putative zinc-finger" evidence="1">
    <location>
        <begin position="11"/>
        <end position="37"/>
    </location>
</feature>
<protein>
    <recommendedName>
        <fullName evidence="1">Putative zinc-finger domain-containing protein</fullName>
    </recommendedName>
</protein>
<reference evidence="3" key="2">
    <citation type="submission" date="2019-01" db="EMBL/GenBank/DDBJ databases">
        <title>Genome sequence of Desulfonema ishimotonii strain Tokyo 01.</title>
        <authorList>
            <person name="Fukui M."/>
        </authorList>
    </citation>
    <scope>NUCLEOTIDE SEQUENCE [LARGE SCALE GENOMIC DNA]</scope>
    <source>
        <strain evidence="3">Tokyo 01</strain>
    </source>
</reference>
<dbReference type="Pfam" id="PF13490">
    <property type="entry name" value="zf-HC2"/>
    <property type="match status" value="1"/>
</dbReference>
<dbReference type="AlphaFoldDB" id="A0A401FRQ8"/>
<evidence type="ECO:0000259" key="1">
    <source>
        <dbReference type="Pfam" id="PF13490"/>
    </source>
</evidence>
<organism evidence="2 3">
    <name type="scientific">Desulfonema ishimotonii</name>
    <dbReference type="NCBI Taxonomy" id="45657"/>
    <lineage>
        <taxon>Bacteria</taxon>
        <taxon>Pseudomonadati</taxon>
        <taxon>Thermodesulfobacteriota</taxon>
        <taxon>Desulfobacteria</taxon>
        <taxon>Desulfobacterales</taxon>
        <taxon>Desulfococcaceae</taxon>
        <taxon>Desulfonema</taxon>
    </lineage>
</organism>
<keyword evidence="3" id="KW-1185">Reference proteome</keyword>
<comment type="caution">
    <text evidence="2">The sequence shown here is derived from an EMBL/GenBank/DDBJ whole genome shotgun (WGS) entry which is preliminary data.</text>
</comment>
<proteinExistence type="predicted"/>
<dbReference type="Proteomes" id="UP000288096">
    <property type="component" value="Unassembled WGS sequence"/>
</dbReference>
<dbReference type="EMBL" id="BEXT01000001">
    <property type="protein sequence ID" value="GBC59645.1"/>
    <property type="molecule type" value="Genomic_DNA"/>
</dbReference>